<dbReference type="SUPFAM" id="SSF48452">
    <property type="entry name" value="TPR-like"/>
    <property type="match status" value="1"/>
</dbReference>
<dbReference type="KEGG" id="bze:COCCADRAFT_110031"/>
<dbReference type="EMBL" id="KI964842">
    <property type="protein sequence ID" value="EUC28113.1"/>
    <property type="molecule type" value="Genomic_DNA"/>
</dbReference>
<dbReference type="InterPro" id="IPR053137">
    <property type="entry name" value="NLR-like"/>
</dbReference>
<dbReference type="PANTHER" id="PTHR46082:SF6">
    <property type="entry name" value="AAA+ ATPASE DOMAIN-CONTAINING PROTEIN-RELATED"/>
    <property type="match status" value="1"/>
</dbReference>
<name>W6XR77_COCC2</name>
<evidence type="ECO:0000313" key="1">
    <source>
        <dbReference type="EMBL" id="EUC28113.1"/>
    </source>
</evidence>
<dbReference type="Pfam" id="PF13424">
    <property type="entry name" value="TPR_12"/>
    <property type="match status" value="1"/>
</dbReference>
<accession>W6XR77</accession>
<dbReference type="Gene3D" id="1.25.40.10">
    <property type="entry name" value="Tetratricopeptide repeat domain"/>
    <property type="match status" value="1"/>
</dbReference>
<dbReference type="PANTHER" id="PTHR46082">
    <property type="entry name" value="ATP/GTP-BINDING PROTEIN-RELATED"/>
    <property type="match status" value="1"/>
</dbReference>
<organism evidence="1 2">
    <name type="scientific">Cochliobolus carbonum (strain 26-R-13)</name>
    <name type="common">Maize leaf spot fungus</name>
    <name type="synonym">Bipolaris zeicola</name>
    <dbReference type="NCBI Taxonomy" id="930089"/>
    <lineage>
        <taxon>Eukaryota</taxon>
        <taxon>Fungi</taxon>
        <taxon>Dikarya</taxon>
        <taxon>Ascomycota</taxon>
        <taxon>Pezizomycotina</taxon>
        <taxon>Dothideomycetes</taxon>
        <taxon>Pleosporomycetidae</taxon>
        <taxon>Pleosporales</taxon>
        <taxon>Pleosporineae</taxon>
        <taxon>Pleosporaceae</taxon>
        <taxon>Bipolaris</taxon>
    </lineage>
</organism>
<dbReference type="RefSeq" id="XP_007717593.1">
    <property type="nucleotide sequence ID" value="XM_007719403.1"/>
</dbReference>
<reference evidence="1 2" key="1">
    <citation type="journal article" date="2013" name="PLoS Genet.">
        <title>Comparative genome structure, secondary metabolite, and effector coding capacity across Cochliobolus pathogens.</title>
        <authorList>
            <person name="Condon B.J."/>
            <person name="Leng Y."/>
            <person name="Wu D."/>
            <person name="Bushley K.E."/>
            <person name="Ohm R.A."/>
            <person name="Otillar R."/>
            <person name="Martin J."/>
            <person name="Schackwitz W."/>
            <person name="Grimwood J."/>
            <person name="MohdZainudin N."/>
            <person name="Xue C."/>
            <person name="Wang R."/>
            <person name="Manning V.A."/>
            <person name="Dhillon B."/>
            <person name="Tu Z.J."/>
            <person name="Steffenson B.J."/>
            <person name="Salamov A."/>
            <person name="Sun H."/>
            <person name="Lowry S."/>
            <person name="LaButti K."/>
            <person name="Han J."/>
            <person name="Copeland A."/>
            <person name="Lindquist E."/>
            <person name="Barry K."/>
            <person name="Schmutz J."/>
            <person name="Baker S.E."/>
            <person name="Ciuffetti L.M."/>
            <person name="Grigoriev I.V."/>
            <person name="Zhong S."/>
            <person name="Turgeon B.G."/>
        </authorList>
    </citation>
    <scope>NUCLEOTIDE SEQUENCE [LARGE SCALE GENOMIC DNA]</scope>
    <source>
        <strain evidence="1 2">26-R-13</strain>
    </source>
</reference>
<dbReference type="HOGENOM" id="CLU_000288_125_11_1"/>
<gene>
    <name evidence="1" type="ORF">COCCADRAFT_110031</name>
</gene>
<dbReference type="GeneID" id="19144021"/>
<sequence length="91" mass="10743">LTLSRQGRFKEAEELQLQVLQERKRELSDEHPDTLTSMHNHAVTLHSTARCKEACALMEKCYQSSRKILGEQHDFTQSSSAWLHHWREKRL</sequence>
<dbReference type="InterPro" id="IPR011990">
    <property type="entry name" value="TPR-like_helical_dom_sf"/>
</dbReference>
<dbReference type="AlphaFoldDB" id="W6XR77"/>
<proteinExistence type="predicted"/>
<protein>
    <recommendedName>
        <fullName evidence="3">Kinesin light chain</fullName>
    </recommendedName>
</protein>
<dbReference type="OrthoDB" id="5986190at2759"/>
<keyword evidence="2" id="KW-1185">Reference proteome</keyword>
<dbReference type="Proteomes" id="UP000053841">
    <property type="component" value="Unassembled WGS sequence"/>
</dbReference>
<evidence type="ECO:0008006" key="3">
    <source>
        <dbReference type="Google" id="ProtNLM"/>
    </source>
</evidence>
<evidence type="ECO:0000313" key="2">
    <source>
        <dbReference type="Proteomes" id="UP000053841"/>
    </source>
</evidence>
<feature type="non-terminal residue" evidence="1">
    <location>
        <position position="1"/>
    </location>
</feature>
<dbReference type="STRING" id="930089.W6XR77"/>